<feature type="region of interest" description="Disordered" evidence="1">
    <location>
        <begin position="1"/>
        <end position="20"/>
    </location>
</feature>
<dbReference type="EMBL" id="GBHO01027498">
    <property type="protein sequence ID" value="JAG16106.1"/>
    <property type="molecule type" value="Transcribed_RNA"/>
</dbReference>
<dbReference type="AlphaFoldDB" id="A0A0A9X931"/>
<name>A0A0A9X931_LYGHE</name>
<protein>
    <submittedName>
        <fullName evidence="2">Uncharacterized protein</fullName>
    </submittedName>
</protein>
<reference evidence="2" key="2">
    <citation type="submission" date="2014-07" db="EMBL/GenBank/DDBJ databases">
        <authorList>
            <person name="Hull J."/>
        </authorList>
    </citation>
    <scope>NUCLEOTIDE SEQUENCE</scope>
</reference>
<evidence type="ECO:0000313" key="2">
    <source>
        <dbReference type="EMBL" id="JAG16106.1"/>
    </source>
</evidence>
<evidence type="ECO:0000256" key="1">
    <source>
        <dbReference type="SAM" id="MobiDB-lite"/>
    </source>
</evidence>
<organism evidence="2">
    <name type="scientific">Lygus hesperus</name>
    <name type="common">Western plant bug</name>
    <dbReference type="NCBI Taxonomy" id="30085"/>
    <lineage>
        <taxon>Eukaryota</taxon>
        <taxon>Metazoa</taxon>
        <taxon>Ecdysozoa</taxon>
        <taxon>Arthropoda</taxon>
        <taxon>Hexapoda</taxon>
        <taxon>Insecta</taxon>
        <taxon>Pterygota</taxon>
        <taxon>Neoptera</taxon>
        <taxon>Paraneoptera</taxon>
        <taxon>Hemiptera</taxon>
        <taxon>Heteroptera</taxon>
        <taxon>Panheteroptera</taxon>
        <taxon>Cimicomorpha</taxon>
        <taxon>Miridae</taxon>
        <taxon>Mirini</taxon>
        <taxon>Lygus</taxon>
    </lineage>
</organism>
<reference evidence="2" key="1">
    <citation type="journal article" date="2014" name="PLoS ONE">
        <title>Transcriptome-Based Identification of ABC Transporters in the Western Tarnished Plant Bug Lygus hesperus.</title>
        <authorList>
            <person name="Hull J.J."/>
            <person name="Chaney K."/>
            <person name="Geib S.M."/>
            <person name="Fabrick J.A."/>
            <person name="Brent C.S."/>
            <person name="Walsh D."/>
            <person name="Lavine L.C."/>
        </authorList>
    </citation>
    <scope>NUCLEOTIDE SEQUENCE</scope>
</reference>
<dbReference type="PANTHER" id="PTHR19446">
    <property type="entry name" value="REVERSE TRANSCRIPTASES"/>
    <property type="match status" value="1"/>
</dbReference>
<feature type="non-terminal residue" evidence="2">
    <location>
        <position position="1"/>
    </location>
</feature>
<accession>A0A0A9X931</accession>
<proteinExistence type="predicted"/>
<sequence>LKVSAITPIPKKGKKSTRHDEYRPVSKLTVFAKVLEKVVLEDLIAYIEGKELLHSRQHGFRKGKNTCSAACSVLVEALDSLEGKMLTVCSCLTYLKLLIWFPPIC</sequence>
<gene>
    <name evidence="2" type="ORF">CM83_953</name>
</gene>